<keyword evidence="1" id="KW-1133">Transmembrane helix</keyword>
<accession>A0AAP8J061</accession>
<evidence type="ECO:0000256" key="1">
    <source>
        <dbReference type="SAM" id="Phobius"/>
    </source>
</evidence>
<dbReference type="EMBL" id="PKJX01000004">
    <property type="protein sequence ID" value="PLA56375.1"/>
    <property type="molecule type" value="Genomic_DNA"/>
</dbReference>
<dbReference type="AlphaFoldDB" id="A0AAP8J061"/>
<protein>
    <submittedName>
        <fullName evidence="2">Uncharacterized protein</fullName>
    </submittedName>
</protein>
<reference evidence="2 3" key="1">
    <citation type="submission" date="2017-12" db="EMBL/GenBank/DDBJ databases">
        <title>Phylogenetic diversity of female urinary microbiome.</title>
        <authorList>
            <person name="Thomas-White K."/>
            <person name="Wolfe A.J."/>
        </authorList>
    </citation>
    <scope>NUCLEOTIDE SEQUENCE [LARGE SCALE GENOMIC DNA]</scope>
    <source>
        <strain evidence="2 3">UMB0004</strain>
    </source>
</reference>
<keyword evidence="1" id="KW-0812">Transmembrane</keyword>
<keyword evidence="1" id="KW-0472">Membrane</keyword>
<comment type="caution">
    <text evidence="2">The sequence shown here is derived from an EMBL/GenBank/DDBJ whole genome shotgun (WGS) entry which is preliminary data.</text>
</comment>
<evidence type="ECO:0000313" key="3">
    <source>
        <dbReference type="Proteomes" id="UP000234212"/>
    </source>
</evidence>
<organism evidence="2 3">
    <name type="scientific">Lacticaseibacillus rhamnosus</name>
    <name type="common">Lactobacillus rhamnosus</name>
    <dbReference type="NCBI Taxonomy" id="47715"/>
    <lineage>
        <taxon>Bacteria</taxon>
        <taxon>Bacillati</taxon>
        <taxon>Bacillota</taxon>
        <taxon>Bacilli</taxon>
        <taxon>Lactobacillales</taxon>
        <taxon>Lactobacillaceae</taxon>
        <taxon>Lacticaseibacillus</taxon>
    </lineage>
</organism>
<sequence length="66" mass="7444">MGGTIQPQKLRGENSSYSIVVILSMNVLVYMASELLKRLCKNVCENSESKSNKTFTFCLYVVQFVC</sequence>
<gene>
    <name evidence="2" type="ORF">CYJ91_09450</name>
</gene>
<evidence type="ECO:0000313" key="2">
    <source>
        <dbReference type="EMBL" id="PLA56375.1"/>
    </source>
</evidence>
<proteinExistence type="predicted"/>
<feature type="transmembrane region" description="Helical" evidence="1">
    <location>
        <begin position="15"/>
        <end position="32"/>
    </location>
</feature>
<name>A0AAP8J061_LACRH</name>
<dbReference type="Proteomes" id="UP000234212">
    <property type="component" value="Unassembled WGS sequence"/>
</dbReference>